<feature type="coiled-coil region" evidence="12">
    <location>
        <begin position="632"/>
        <end position="744"/>
    </location>
</feature>
<dbReference type="InterPro" id="IPR003395">
    <property type="entry name" value="RecF/RecN/SMC_N"/>
</dbReference>
<feature type="region of interest" description="Disordered" evidence="13">
    <location>
        <begin position="326"/>
        <end position="350"/>
    </location>
</feature>
<comment type="subcellular location">
    <subcellularLocation>
        <location evidence="2">Chromosome</location>
    </subcellularLocation>
    <subcellularLocation>
        <location evidence="1">Nucleus</location>
    </subcellularLocation>
</comment>
<evidence type="ECO:0000313" key="15">
    <source>
        <dbReference type="EMBL" id="KAG7310856.1"/>
    </source>
</evidence>
<dbReference type="Pfam" id="PF02463">
    <property type="entry name" value="SMC_N"/>
    <property type="match status" value="1"/>
</dbReference>
<keyword evidence="11" id="KW-0539">Nucleus</keyword>
<evidence type="ECO:0000256" key="9">
    <source>
        <dbReference type="ARBA" id="ARBA00023172"/>
    </source>
</evidence>
<accession>A0ABQ7R0N8</accession>
<dbReference type="PANTHER" id="PTHR19306">
    <property type="entry name" value="STRUCTURAL MAINTENANCE OF CHROMOSOMES 5,6 SMC5, SMC6"/>
    <property type="match status" value="1"/>
</dbReference>
<dbReference type="Proteomes" id="UP000823941">
    <property type="component" value="Chromosome 5"/>
</dbReference>
<protein>
    <recommendedName>
        <fullName evidence="14">RecF/RecN/SMC N-terminal domain-containing protein</fullName>
    </recommendedName>
</protein>
<evidence type="ECO:0000256" key="10">
    <source>
        <dbReference type="ARBA" id="ARBA00023204"/>
    </source>
</evidence>
<name>A0ABQ7R0N8_PLUXY</name>
<evidence type="ECO:0000256" key="3">
    <source>
        <dbReference type="ARBA" id="ARBA00006793"/>
    </source>
</evidence>
<dbReference type="EMBL" id="JAHIBW010000005">
    <property type="protein sequence ID" value="KAG7310856.1"/>
    <property type="molecule type" value="Genomic_DNA"/>
</dbReference>
<keyword evidence="10" id="KW-0234">DNA repair</keyword>
<comment type="caution">
    <text evidence="15">The sequence shown here is derived from an EMBL/GenBank/DDBJ whole genome shotgun (WGS) entry which is preliminary data.</text>
</comment>
<keyword evidence="16" id="KW-1185">Reference proteome</keyword>
<evidence type="ECO:0000313" key="16">
    <source>
        <dbReference type="Proteomes" id="UP000823941"/>
    </source>
</evidence>
<evidence type="ECO:0000256" key="12">
    <source>
        <dbReference type="SAM" id="Coils"/>
    </source>
</evidence>
<keyword evidence="5" id="KW-0547">Nucleotide-binding</keyword>
<dbReference type="Gene3D" id="3.40.50.300">
    <property type="entry name" value="P-loop containing nucleotide triphosphate hydrolases"/>
    <property type="match status" value="2"/>
</dbReference>
<keyword evidence="9" id="KW-0233">DNA recombination</keyword>
<keyword evidence="4" id="KW-0158">Chromosome</keyword>
<reference evidence="15 16" key="1">
    <citation type="submission" date="2021-06" db="EMBL/GenBank/DDBJ databases">
        <title>A haploid diamondback moth (Plutella xylostella L.) genome assembly resolves 31 chromosomes and identifies a diamide resistance mutation.</title>
        <authorList>
            <person name="Ward C.M."/>
            <person name="Perry K.D."/>
            <person name="Baker G."/>
            <person name="Powis K."/>
            <person name="Heckel D.G."/>
            <person name="Baxter S.W."/>
        </authorList>
    </citation>
    <scope>NUCLEOTIDE SEQUENCE [LARGE SCALE GENOMIC DNA]</scope>
    <source>
        <strain evidence="15 16">LV</strain>
        <tissue evidence="15">Single pupa</tissue>
    </source>
</reference>
<evidence type="ECO:0000256" key="4">
    <source>
        <dbReference type="ARBA" id="ARBA00022454"/>
    </source>
</evidence>
<keyword evidence="8 12" id="KW-0175">Coiled coil</keyword>
<evidence type="ECO:0000256" key="7">
    <source>
        <dbReference type="ARBA" id="ARBA00022840"/>
    </source>
</evidence>
<evidence type="ECO:0000256" key="6">
    <source>
        <dbReference type="ARBA" id="ARBA00022763"/>
    </source>
</evidence>
<sequence length="1037" mass="116505">MDTESIEDDIDGSIISIHVRNFFCHDNLEINFNKNVNFIIGRNGSGKSAILTALVVGLGARASATNRGSNLNSFIKKGANSASVEIKIKNNSVKAYKHHLYGDYITIIRNINASGGSSYKVKSASGEVISTKFEEVHSIVLAHDIQVDNPISVLNQDDARSFHASDSKKKYSLFRKATNLDQTETNYLRAIDNCQKASNIWARKNEASKELEREFKKWEGIYDQLQSHDEIEAQKQALQNEYYWSEIAEFERDCSSIQVQYDKAKAKIERLMEKLSSMEQNFGSNSETIDALKAELEEKKLQQTVLEQELQQLEGEVRELQAAQRAAQQAANKQNELRNRENKKVNDLEQEIRNIDSGSVASRRAELEARAKSTAAAAAAVEARYNTAQHEVSQSQQHSARLGQHSEQAANNAQRKRDSLKQLKQQLRELESRGNDSLAVFGANMAELVKRVNAASARGQFSAPPKGPVGAYLKVKEKRWSGALEHIIGGNIMNFCVNSPEDSRKLFEIMGQVYGRSHKPGVTCSKFLNAQHDVRRNKVRARGFTCALDALDIADPDIANFLIDNVGFERILLVPEHDDATRLSDNVENVPENCSKIVTLDSTEYHPAPNYRCYGGAGRTGRFLSLSSAERKMQVQAEIQEAQQALSALEAEAESQAQEAKEAREAARQASQTLQALLSERHSKQAAARAAAAALDQMHAPHHAILVEELEVSKKKLESLNQQIEEANERATENRRKVDGYDAKMKVIKSQLYQLKTSSRSMEEEIGQEQLKLDQGITQRQMAAQKLKEDKVKFEQVEKILEDKKAVIAQKTRQALASCPRVENPREKSFVCNELKKTHMKLNSIRSDGLTKAQAAENLQEVGRKYKKTKSTLERLKTLIADIQKTSDKHLKFCTQIQTHIARRVQFCFQNTLTLRGYSGRMDIDNAKGVLEMYCSGREARGARAASTTSSLSGGERSYSTVAFIMALWECVELPFYFMDEFDVFMDNVNRKYVMELLIDHALKNTSRQFVFLTPQDASAVTAGPQIKIHRMADPRR</sequence>
<evidence type="ECO:0000256" key="1">
    <source>
        <dbReference type="ARBA" id="ARBA00004123"/>
    </source>
</evidence>
<dbReference type="InterPro" id="IPR027417">
    <property type="entry name" value="P-loop_NTPase"/>
</dbReference>
<comment type="similarity">
    <text evidence="3">Belongs to the SMC family. SMC6 subfamily.</text>
</comment>
<evidence type="ECO:0000256" key="13">
    <source>
        <dbReference type="SAM" id="MobiDB-lite"/>
    </source>
</evidence>
<feature type="domain" description="RecF/RecN/SMC N-terminal" evidence="14">
    <location>
        <begin position="15"/>
        <end position="1014"/>
    </location>
</feature>
<evidence type="ECO:0000256" key="2">
    <source>
        <dbReference type="ARBA" id="ARBA00004286"/>
    </source>
</evidence>
<dbReference type="SUPFAM" id="SSF52540">
    <property type="entry name" value="P-loop containing nucleoside triphosphate hydrolases"/>
    <property type="match status" value="2"/>
</dbReference>
<dbReference type="SUPFAM" id="SSF75553">
    <property type="entry name" value="Smc hinge domain"/>
    <property type="match status" value="1"/>
</dbReference>
<feature type="compositionally biased region" description="Polar residues" evidence="13">
    <location>
        <begin position="387"/>
        <end position="413"/>
    </location>
</feature>
<evidence type="ECO:0000256" key="8">
    <source>
        <dbReference type="ARBA" id="ARBA00023054"/>
    </source>
</evidence>
<evidence type="ECO:0000259" key="14">
    <source>
        <dbReference type="Pfam" id="PF02463"/>
    </source>
</evidence>
<proteinExistence type="inferred from homology"/>
<evidence type="ECO:0000256" key="5">
    <source>
        <dbReference type="ARBA" id="ARBA00022741"/>
    </source>
</evidence>
<feature type="coiled-coil region" evidence="12">
    <location>
        <begin position="859"/>
        <end position="886"/>
    </location>
</feature>
<evidence type="ECO:0000256" key="11">
    <source>
        <dbReference type="ARBA" id="ARBA00023242"/>
    </source>
</evidence>
<dbReference type="InterPro" id="IPR036277">
    <property type="entry name" value="SMC_hinge_sf"/>
</dbReference>
<keyword evidence="6" id="KW-0227">DNA damage</keyword>
<organism evidence="15 16">
    <name type="scientific">Plutella xylostella</name>
    <name type="common">Diamondback moth</name>
    <name type="synonym">Plutella maculipennis</name>
    <dbReference type="NCBI Taxonomy" id="51655"/>
    <lineage>
        <taxon>Eukaryota</taxon>
        <taxon>Metazoa</taxon>
        <taxon>Ecdysozoa</taxon>
        <taxon>Arthropoda</taxon>
        <taxon>Hexapoda</taxon>
        <taxon>Insecta</taxon>
        <taxon>Pterygota</taxon>
        <taxon>Neoptera</taxon>
        <taxon>Endopterygota</taxon>
        <taxon>Lepidoptera</taxon>
        <taxon>Glossata</taxon>
        <taxon>Ditrysia</taxon>
        <taxon>Yponomeutoidea</taxon>
        <taxon>Plutellidae</taxon>
        <taxon>Plutella</taxon>
    </lineage>
</organism>
<feature type="region of interest" description="Disordered" evidence="13">
    <location>
        <begin position="387"/>
        <end position="420"/>
    </location>
</feature>
<gene>
    <name evidence="15" type="ORF">JYU34_003687</name>
</gene>
<feature type="compositionally biased region" description="Basic and acidic residues" evidence="13">
    <location>
        <begin position="335"/>
        <end position="350"/>
    </location>
</feature>
<dbReference type="PANTHER" id="PTHR19306:SF6">
    <property type="entry name" value="STRUCTURAL MAINTENANCE OF CHROMOSOMES PROTEIN 6"/>
    <property type="match status" value="1"/>
</dbReference>
<keyword evidence="7" id="KW-0067">ATP-binding</keyword>